<feature type="region of interest" description="Disordered" evidence="1">
    <location>
        <begin position="228"/>
        <end position="346"/>
    </location>
</feature>
<dbReference type="InterPro" id="IPR053027">
    <property type="entry name" value="AGGF1"/>
</dbReference>
<dbReference type="PANTHER" id="PTHR23106">
    <property type="entry name" value="ANGIOGENIC FACTOR WITH G PATCH AND FHA DOMAINS 1"/>
    <property type="match status" value="1"/>
</dbReference>
<dbReference type="PANTHER" id="PTHR23106:SF24">
    <property type="entry name" value="ANGIOGENIC FACTOR WITH G PATCH AND FHA DOMAINS 1"/>
    <property type="match status" value="1"/>
</dbReference>
<feature type="compositionally biased region" description="Low complexity" evidence="1">
    <location>
        <begin position="319"/>
        <end position="334"/>
    </location>
</feature>
<dbReference type="SUPFAM" id="SSF49879">
    <property type="entry name" value="SMAD/FHA domain"/>
    <property type="match status" value="1"/>
</dbReference>
<evidence type="ECO:0000313" key="4">
    <source>
        <dbReference type="EMBL" id="VWO99744.1"/>
    </source>
</evidence>
<dbReference type="EMBL" id="LR727866">
    <property type="protein sequence ID" value="VWO99744.1"/>
    <property type="molecule type" value="Genomic_DNA"/>
</dbReference>
<reference evidence="4" key="1">
    <citation type="submission" date="2019-10" db="EMBL/GenBank/DDBJ databases">
        <authorList>
            <person name="Nor Muhammad N."/>
        </authorList>
    </citation>
    <scope>NUCLEOTIDE SEQUENCE</scope>
</reference>
<feature type="domain" description="G-patch" evidence="3">
    <location>
        <begin position="345"/>
        <end position="394"/>
    </location>
</feature>
<dbReference type="InterPro" id="IPR008984">
    <property type="entry name" value="SMAD_FHA_dom_sf"/>
</dbReference>
<dbReference type="PROSITE" id="PS50174">
    <property type="entry name" value="G_PATCH"/>
    <property type="match status" value="1"/>
</dbReference>
<feature type="compositionally biased region" description="Low complexity" evidence="1">
    <location>
        <begin position="273"/>
        <end position="288"/>
    </location>
</feature>
<feature type="region of interest" description="Disordered" evidence="1">
    <location>
        <begin position="359"/>
        <end position="428"/>
    </location>
</feature>
<dbReference type="Pfam" id="PF01585">
    <property type="entry name" value="G-patch"/>
    <property type="match status" value="1"/>
</dbReference>
<dbReference type="AlphaFoldDB" id="A0A5K1K480"/>
<name>A0A5K1K480_9APHY</name>
<organism evidence="4">
    <name type="scientific">Ganoderma boninense</name>
    <dbReference type="NCBI Taxonomy" id="34458"/>
    <lineage>
        <taxon>Eukaryota</taxon>
        <taxon>Fungi</taxon>
        <taxon>Dikarya</taxon>
        <taxon>Basidiomycota</taxon>
        <taxon>Agaricomycotina</taxon>
        <taxon>Agaricomycetes</taxon>
        <taxon>Polyporales</taxon>
        <taxon>Polyporaceae</taxon>
        <taxon>Ganoderma</taxon>
    </lineage>
</organism>
<feature type="region of interest" description="Disordered" evidence="1">
    <location>
        <begin position="145"/>
        <end position="164"/>
    </location>
</feature>
<evidence type="ECO:0000256" key="1">
    <source>
        <dbReference type="SAM" id="MobiDB-lite"/>
    </source>
</evidence>
<dbReference type="Gene3D" id="2.60.200.20">
    <property type="match status" value="1"/>
</dbReference>
<protein>
    <submittedName>
        <fullName evidence="4">Hormone-sensitive lipase</fullName>
    </submittedName>
</protein>
<accession>A0A5K1K480</accession>
<dbReference type="GO" id="GO:0003676">
    <property type="term" value="F:nucleic acid binding"/>
    <property type="evidence" value="ECO:0007669"/>
    <property type="project" value="InterPro"/>
</dbReference>
<sequence>MLEEGEIESIAGSSLYGPVDLPQVDTTGRTYSPAIEWPGDTESTPEPLLYDDTTVYEPTSNTPAPSGSLRLLVQQTAILRKNQRIALLDGYSQTEIGRDVAAAGSDIPRIRLKEMEVSKLHATIYWDQDRTQWSIVDMGSKHGTFIQSSAAPPPSTSSALGLDERGSRLSAPRIASMPRALHHMDRLTIGGTTFAVHVHEGRAPCTACSPQGDEEIPLFLHRAGSTAGATAMSSSSNKRKLDEVSSASSWDPTAARSRDPRKALSMLKRTLLSSKNPAPAPPGSSSRSQYVDRSARRRALHPDMQSAATTPGSASADRSTLSTVPSPSVSAPTTTTPPPPVPLSATNIGHRLLLKQGWQPGTALGEGSGDSGGLVAPLDPPSTVGRAGIGVPARLGSGLPTVVHGGDWRDAGKRRRWEETGGGPDGVQ</sequence>
<evidence type="ECO:0000259" key="3">
    <source>
        <dbReference type="PROSITE" id="PS50174"/>
    </source>
</evidence>
<feature type="compositionally biased region" description="Polar residues" evidence="1">
    <location>
        <begin position="306"/>
        <end position="318"/>
    </location>
</feature>
<dbReference type="SMART" id="SM00240">
    <property type="entry name" value="FHA"/>
    <property type="match status" value="1"/>
</dbReference>
<gene>
    <name evidence="4" type="primary">G4MQZ9</name>
</gene>
<dbReference type="InterPro" id="IPR000253">
    <property type="entry name" value="FHA_dom"/>
</dbReference>
<evidence type="ECO:0000259" key="2">
    <source>
        <dbReference type="PROSITE" id="PS50006"/>
    </source>
</evidence>
<dbReference type="Pfam" id="PF00498">
    <property type="entry name" value="FHA"/>
    <property type="match status" value="1"/>
</dbReference>
<feature type="domain" description="FHA" evidence="2">
    <location>
        <begin position="94"/>
        <end position="151"/>
    </location>
</feature>
<dbReference type="SMART" id="SM00443">
    <property type="entry name" value="G_patch"/>
    <property type="match status" value="1"/>
</dbReference>
<dbReference type="InterPro" id="IPR000467">
    <property type="entry name" value="G_patch_dom"/>
</dbReference>
<proteinExistence type="predicted"/>
<feature type="compositionally biased region" description="Basic and acidic residues" evidence="1">
    <location>
        <begin position="406"/>
        <end position="419"/>
    </location>
</feature>
<dbReference type="PROSITE" id="PS50006">
    <property type="entry name" value="FHA_DOMAIN"/>
    <property type="match status" value="1"/>
</dbReference>